<dbReference type="OrthoDB" id="16692at2759"/>
<dbReference type="PANTHER" id="PTHR12305">
    <property type="entry name" value="PHOSPHATASE WITH HOMOLOGY TO TENSIN"/>
    <property type="match status" value="1"/>
</dbReference>
<dbReference type="Gene3D" id="2.60.40.1110">
    <property type="match status" value="1"/>
</dbReference>
<feature type="transmembrane region" description="Helical" evidence="7">
    <location>
        <begin position="198"/>
        <end position="220"/>
    </location>
</feature>
<dbReference type="InterPro" id="IPR029023">
    <property type="entry name" value="Tensin_phosphatase"/>
</dbReference>
<dbReference type="Gene3D" id="1.20.120.350">
    <property type="entry name" value="Voltage-gated potassium channels. Chain C"/>
    <property type="match status" value="1"/>
</dbReference>
<accession>A0A8K0ADE0</accession>
<feature type="domain" description="Phosphatase tensin-type" evidence="8">
    <location>
        <begin position="302"/>
        <end position="491"/>
    </location>
</feature>
<evidence type="ECO:0000256" key="2">
    <source>
        <dbReference type="ARBA" id="ARBA00022692"/>
    </source>
</evidence>
<dbReference type="GO" id="GO:0005216">
    <property type="term" value="F:monoatomic ion channel activity"/>
    <property type="evidence" value="ECO:0007669"/>
    <property type="project" value="InterPro"/>
</dbReference>
<feature type="region of interest" description="Disordered" evidence="6">
    <location>
        <begin position="124"/>
        <end position="152"/>
    </location>
</feature>
<dbReference type="InterPro" id="IPR005821">
    <property type="entry name" value="Ion_trans_dom"/>
</dbReference>
<gene>
    <name evidence="10" type="primary">TPTE</name>
    <name evidence="10" type="ORF">BLAG_LOCUS25085</name>
</gene>
<keyword evidence="11" id="KW-1185">Reference proteome</keyword>
<evidence type="ECO:0000256" key="1">
    <source>
        <dbReference type="ARBA" id="ARBA00004141"/>
    </source>
</evidence>
<dbReference type="GO" id="GO:0016314">
    <property type="term" value="F:phosphatidylinositol-3,4,5-trisphosphate 3-phosphatase activity"/>
    <property type="evidence" value="ECO:0007669"/>
    <property type="project" value="TreeGrafter"/>
</dbReference>
<evidence type="ECO:0000256" key="7">
    <source>
        <dbReference type="SAM" id="Phobius"/>
    </source>
</evidence>
<organism evidence="10 11">
    <name type="scientific">Branchiostoma lanceolatum</name>
    <name type="common">Common lancelet</name>
    <name type="synonym">Amphioxus lanceolatum</name>
    <dbReference type="NCBI Taxonomy" id="7740"/>
    <lineage>
        <taxon>Eukaryota</taxon>
        <taxon>Metazoa</taxon>
        <taxon>Chordata</taxon>
        <taxon>Cephalochordata</taxon>
        <taxon>Leptocardii</taxon>
        <taxon>Amphioxiformes</taxon>
        <taxon>Branchiostomatidae</taxon>
        <taxon>Branchiostoma</taxon>
    </lineage>
</organism>
<dbReference type="InterPro" id="IPR035892">
    <property type="entry name" value="C2_domain_sf"/>
</dbReference>
<dbReference type="SUPFAM" id="SSF49562">
    <property type="entry name" value="C2 domain (Calcium/lipid-binding domain, CaLB)"/>
    <property type="match status" value="1"/>
</dbReference>
<dbReference type="Proteomes" id="UP000838412">
    <property type="component" value="Chromosome 9"/>
</dbReference>
<keyword evidence="3" id="KW-0378">Hydrolase</keyword>
<keyword evidence="5 7" id="KW-0472">Membrane</keyword>
<dbReference type="InterPro" id="IPR051281">
    <property type="entry name" value="Dual-spec_lipid-protein_phosph"/>
</dbReference>
<dbReference type="EMBL" id="OV696694">
    <property type="protein sequence ID" value="CAH1273889.1"/>
    <property type="molecule type" value="Genomic_DNA"/>
</dbReference>
<dbReference type="InterPro" id="IPR027359">
    <property type="entry name" value="Volt_channel_dom_sf"/>
</dbReference>
<feature type="compositionally biased region" description="Polar residues" evidence="6">
    <location>
        <begin position="136"/>
        <end position="145"/>
    </location>
</feature>
<keyword evidence="4 7" id="KW-1133">Transmembrane helix</keyword>
<dbReference type="GO" id="GO:0005829">
    <property type="term" value="C:cytosol"/>
    <property type="evidence" value="ECO:0007669"/>
    <property type="project" value="TreeGrafter"/>
</dbReference>
<feature type="transmembrane region" description="Helical" evidence="7">
    <location>
        <begin position="167"/>
        <end position="186"/>
    </location>
</feature>
<feature type="transmembrane region" description="Helical" evidence="7">
    <location>
        <begin position="232"/>
        <end position="252"/>
    </location>
</feature>
<evidence type="ECO:0000259" key="9">
    <source>
        <dbReference type="PROSITE" id="PS51182"/>
    </source>
</evidence>
<evidence type="ECO:0000256" key="6">
    <source>
        <dbReference type="SAM" id="MobiDB-lite"/>
    </source>
</evidence>
<dbReference type="PROSITE" id="PS51181">
    <property type="entry name" value="PPASE_TENSIN"/>
    <property type="match status" value="1"/>
</dbReference>
<keyword evidence="2 7" id="KW-0812">Transmembrane</keyword>
<name>A0A8K0ADE0_BRALA</name>
<evidence type="ECO:0000259" key="8">
    <source>
        <dbReference type="PROSITE" id="PS51181"/>
    </source>
</evidence>
<dbReference type="Pfam" id="PF00520">
    <property type="entry name" value="Ion_trans"/>
    <property type="match status" value="1"/>
</dbReference>
<dbReference type="Pfam" id="PF10409">
    <property type="entry name" value="PTEN_C2"/>
    <property type="match status" value="1"/>
</dbReference>
<dbReference type="GO" id="GO:0016020">
    <property type="term" value="C:membrane"/>
    <property type="evidence" value="ECO:0007669"/>
    <property type="project" value="UniProtKB-SubCell"/>
</dbReference>
<evidence type="ECO:0000256" key="4">
    <source>
        <dbReference type="ARBA" id="ARBA00022989"/>
    </source>
</evidence>
<dbReference type="InterPro" id="IPR029021">
    <property type="entry name" value="Prot-tyrosine_phosphatase-like"/>
</dbReference>
<dbReference type="SUPFAM" id="SSF81324">
    <property type="entry name" value="Voltage-gated potassium channels"/>
    <property type="match status" value="1"/>
</dbReference>
<dbReference type="Pfam" id="PF22785">
    <property type="entry name" value="Tc-R-P"/>
    <property type="match status" value="1"/>
</dbReference>
<evidence type="ECO:0000313" key="11">
    <source>
        <dbReference type="Proteomes" id="UP000838412"/>
    </source>
</evidence>
<dbReference type="SMART" id="SM01326">
    <property type="entry name" value="PTEN_C2"/>
    <property type="match status" value="1"/>
</dbReference>
<comment type="subcellular location">
    <subcellularLocation>
        <location evidence="1">Membrane</location>
        <topology evidence="1">Multi-pass membrane protein</topology>
    </subcellularLocation>
</comment>
<dbReference type="PROSITE" id="PS51182">
    <property type="entry name" value="C2_TENSIN"/>
    <property type="match status" value="1"/>
</dbReference>
<evidence type="ECO:0000313" key="10">
    <source>
        <dbReference type="EMBL" id="CAH1273889.1"/>
    </source>
</evidence>
<dbReference type="FunFam" id="2.60.40.1110:FF:000004">
    <property type="entry name" value="Voltage-sensor containing phosphatase"/>
    <property type="match status" value="1"/>
</dbReference>
<dbReference type="AlphaFoldDB" id="A0A8K0ADE0"/>
<sequence>MCGWCSAPVIGVFTFVWMVFSTKDRRVYLCVDGVQHQGQAPFVGITWPAPTVMTSYHRFGDQIDIDADYADNYTKRVVVLLDREATSGRLSRGSRNNKAVNDASQEGGNATCLQLRSALGSLTDKGRFKSPDILPNTPTTSQHQNKMPPEAPSRGLRGSMVSCVEHLTVRLFGLLLVFTDIAIVVADLVTPDNRKNQLASRICQVASVCIAGYFMMDILLRICGRGKDFFSRGYNVVDLAVIVITFTVILVYTLVDFGFPYAKYARLVVVGRLIRVLIVLHLLTEKKQMDRCRRKSSKKKKQCCCRHTYDLDLTYITERVIAMTFPTCGQQHEHLYEAAIKEVAHLLDVKHKDHYKVYNLCSERTYDESLFYHRVEKLSIDDHNVPSLREMLQFCAGVREWMMMDERNIIVVHCRGGKERIISASTGRTGMMIASWLVDCGLFSQARASLQYFGNHRRADGSINVGTNYQGVDTPSQGRYVLYYEIVKTELDGTQPEPKPLKLKTVRIMSIAGVGSGSGSDLRFEVFVYRQKALECDLGNKVNCMVGLHPRENCVVVEVLNSPVLCDDVKIKFFSSSLDVPKGYDDCAFYFWFHTSFVEDCRLYLPRHQLDNPHKPKTWKVFGENFGIELIFTDVPNSMIPNGYG</sequence>
<feature type="domain" description="C2 tensin-type" evidence="9">
    <location>
        <begin position="498"/>
        <end position="635"/>
    </location>
</feature>
<dbReference type="Gene3D" id="3.90.190.10">
    <property type="entry name" value="Protein tyrosine phosphatase superfamily"/>
    <property type="match status" value="1"/>
</dbReference>
<reference evidence="10" key="1">
    <citation type="submission" date="2022-01" db="EMBL/GenBank/DDBJ databases">
        <authorList>
            <person name="Braso-Vives M."/>
        </authorList>
    </citation>
    <scope>NUCLEOTIDE SEQUENCE</scope>
</reference>
<dbReference type="InterPro" id="IPR014020">
    <property type="entry name" value="Tensin_C2-dom"/>
</dbReference>
<dbReference type="SUPFAM" id="SSF52799">
    <property type="entry name" value="(Phosphotyrosine protein) phosphatases II"/>
    <property type="match status" value="1"/>
</dbReference>
<evidence type="ECO:0000256" key="3">
    <source>
        <dbReference type="ARBA" id="ARBA00022801"/>
    </source>
</evidence>
<protein>
    <submittedName>
        <fullName evidence="10">TPTE protein</fullName>
    </submittedName>
</protein>
<proteinExistence type="predicted"/>
<evidence type="ECO:0000256" key="5">
    <source>
        <dbReference type="ARBA" id="ARBA00023136"/>
    </source>
</evidence>
<dbReference type="PANTHER" id="PTHR12305:SF60">
    <property type="entry name" value="PHOSPHATIDYLINOSITOL 3,4,5-TRISPHOSPHATE 3-PHOSPHATASE TPTE2-RELATED"/>
    <property type="match status" value="1"/>
</dbReference>